<evidence type="ECO:0000313" key="1">
    <source>
        <dbReference type="EMBL" id="OFW32773.1"/>
    </source>
</evidence>
<evidence type="ECO:0008006" key="3">
    <source>
        <dbReference type="Google" id="ProtNLM"/>
    </source>
</evidence>
<sequence length="191" mass="22678">MRHNLDETKLLYVTNQDEWRNWLEKHYKSEREVWLVYYKKHTGKPRIPYNDAVEEALCFGWIDSTVKGIDGDKYAQRFSVRNPKTAYSQANKERLRNLIKQGKVVGEVLATLGNLAEEQFEIPSDILEAIKANEKAWENFQGLSEPYIRVRIAFIDAARKRPEEFKKRLRYFIEMTEKNKQFGFGGIEKYY</sequence>
<comment type="caution">
    <text evidence="1">The sequence shown here is derived from an EMBL/GenBank/DDBJ whole genome shotgun (WGS) entry which is preliminary data.</text>
</comment>
<dbReference type="AlphaFoldDB" id="A0A1F2UQ68"/>
<evidence type="ECO:0000313" key="2">
    <source>
        <dbReference type="Proteomes" id="UP000178086"/>
    </source>
</evidence>
<reference evidence="1 2" key="1">
    <citation type="journal article" date="2016" name="Nat. Commun.">
        <title>Thousands of microbial genomes shed light on interconnected biogeochemical processes in an aquifer system.</title>
        <authorList>
            <person name="Anantharaman K."/>
            <person name="Brown C.T."/>
            <person name="Hug L.A."/>
            <person name="Sharon I."/>
            <person name="Castelle C.J."/>
            <person name="Probst A.J."/>
            <person name="Thomas B.C."/>
            <person name="Singh A."/>
            <person name="Wilkins M.J."/>
            <person name="Karaoz U."/>
            <person name="Brodie E.L."/>
            <person name="Williams K.H."/>
            <person name="Hubbard S.S."/>
            <person name="Banfield J.F."/>
        </authorList>
    </citation>
    <scope>NUCLEOTIDE SEQUENCE [LARGE SCALE GENOMIC DNA]</scope>
</reference>
<proteinExistence type="predicted"/>
<organism evidence="1 2">
    <name type="scientific">Candidatus Aquicultor primus</name>
    <dbReference type="NCBI Taxonomy" id="1797195"/>
    <lineage>
        <taxon>Bacteria</taxon>
        <taxon>Bacillati</taxon>
        <taxon>Actinomycetota</taxon>
        <taxon>Candidatus Aquicultoria</taxon>
        <taxon>Candidatus Aquicultorales</taxon>
        <taxon>Candidatus Aquicultoraceae</taxon>
        <taxon>Candidatus Aquicultor</taxon>
    </lineage>
</organism>
<gene>
    <name evidence="1" type="ORF">A2074_04585</name>
</gene>
<protein>
    <recommendedName>
        <fullName evidence="3">Bacteriocin-protection protein</fullName>
    </recommendedName>
</protein>
<dbReference type="EMBL" id="MELI01000085">
    <property type="protein sequence ID" value="OFW32773.1"/>
    <property type="molecule type" value="Genomic_DNA"/>
</dbReference>
<dbReference type="Pfam" id="PF13376">
    <property type="entry name" value="OmdA"/>
    <property type="match status" value="1"/>
</dbReference>
<accession>A0A1F2UQ68</accession>
<dbReference type="Proteomes" id="UP000178086">
    <property type="component" value="Unassembled WGS sequence"/>
</dbReference>
<name>A0A1F2UQ68_9ACTN</name>